<dbReference type="RefSeq" id="WP_053010245.1">
    <property type="nucleotide sequence ID" value="NZ_CWJI01000017.1"/>
</dbReference>
<sequence>MHRTKTFTLKKLVLGLAIAGYTMGSAYAVLTAPTGTIQGRAPVLSAITNSAEHAVDFAYSGGLKLMVGETILMTYIYQDQDGDLDATGSSTHITWFSTPDGGTTRNTISTGVTHNSATSVGGAGGSSLVIPVSAVGEVIGVEIVEYSASGDPISGETITVLDTSVGGGGTGVTPPGPVLPNLTSVVPGIYAASDTSFATNLIGTATTLNVGDSYVFKLWLDADGDGQPDGTAPVDDHTGDFTYNWRLVGTSATDNVTAPAGGIDTTVTDANFTVPTNTTGKLLTTSDDGVQGFNLAVDYN</sequence>
<evidence type="ECO:0008006" key="4">
    <source>
        <dbReference type="Google" id="ProtNLM"/>
    </source>
</evidence>
<dbReference type="EMBL" id="CWJI01000017">
    <property type="protein sequence ID" value="CRY56780.1"/>
    <property type="molecule type" value="Genomic_DNA"/>
</dbReference>
<evidence type="ECO:0000313" key="2">
    <source>
        <dbReference type="EMBL" id="CRY56780.1"/>
    </source>
</evidence>
<keyword evidence="1" id="KW-0732">Signal</keyword>
<organism evidence="2 3">
    <name type="scientific">Yersinia intermedia</name>
    <dbReference type="NCBI Taxonomy" id="631"/>
    <lineage>
        <taxon>Bacteria</taxon>
        <taxon>Pseudomonadati</taxon>
        <taxon>Pseudomonadota</taxon>
        <taxon>Gammaproteobacteria</taxon>
        <taxon>Enterobacterales</taxon>
        <taxon>Yersiniaceae</taxon>
        <taxon>Yersinia</taxon>
    </lineage>
</organism>
<dbReference type="AlphaFoldDB" id="A0A0H5M0F6"/>
<evidence type="ECO:0000313" key="3">
    <source>
        <dbReference type="Proteomes" id="UP000043316"/>
    </source>
</evidence>
<proteinExistence type="predicted"/>
<feature type="chain" id="PRO_5005220519" description="Ornithine carbamoyltransferase" evidence="1">
    <location>
        <begin position="29"/>
        <end position="300"/>
    </location>
</feature>
<dbReference type="InterPro" id="IPR047745">
    <property type="entry name" value="SinI-like"/>
</dbReference>
<name>A0A0H5M0F6_YERIN</name>
<accession>A0A0H5M0F6</accession>
<dbReference type="NCBIfam" id="NF040711">
    <property type="entry name" value="partner_SinI"/>
    <property type="match status" value="1"/>
</dbReference>
<dbReference type="Proteomes" id="UP000043316">
    <property type="component" value="Unassembled WGS sequence"/>
</dbReference>
<reference evidence="3" key="1">
    <citation type="submission" date="2015-03" db="EMBL/GenBank/DDBJ databases">
        <authorList>
            <consortium name="Pathogen Informatics"/>
        </authorList>
    </citation>
    <scope>NUCLEOTIDE SEQUENCE [LARGE SCALE GENOMIC DNA]</scope>
    <source>
        <strain evidence="3">R148</strain>
    </source>
</reference>
<feature type="signal peptide" evidence="1">
    <location>
        <begin position="1"/>
        <end position="28"/>
    </location>
</feature>
<protein>
    <recommendedName>
        <fullName evidence="4">Ornithine carbamoyltransferase</fullName>
    </recommendedName>
</protein>
<gene>
    <name evidence="2" type="ORF">ERS008476_03825</name>
</gene>
<evidence type="ECO:0000256" key="1">
    <source>
        <dbReference type="SAM" id="SignalP"/>
    </source>
</evidence>